<organism evidence="3 4">
    <name type="scientific">Macleaya cordata</name>
    <name type="common">Five-seeded plume-poppy</name>
    <name type="synonym">Bocconia cordata</name>
    <dbReference type="NCBI Taxonomy" id="56857"/>
    <lineage>
        <taxon>Eukaryota</taxon>
        <taxon>Viridiplantae</taxon>
        <taxon>Streptophyta</taxon>
        <taxon>Embryophyta</taxon>
        <taxon>Tracheophyta</taxon>
        <taxon>Spermatophyta</taxon>
        <taxon>Magnoliopsida</taxon>
        <taxon>Ranunculales</taxon>
        <taxon>Papaveraceae</taxon>
        <taxon>Papaveroideae</taxon>
        <taxon>Macleaya</taxon>
    </lineage>
</organism>
<dbReference type="PANTHER" id="PTHR47483">
    <property type="entry name" value="BETA-ARABINOFURANOSYLTRANSFERASE RAY1"/>
    <property type="match status" value="1"/>
</dbReference>
<feature type="compositionally biased region" description="Basic and acidic residues" evidence="1">
    <location>
        <begin position="532"/>
        <end position="543"/>
    </location>
</feature>
<feature type="compositionally biased region" description="Pro residues" evidence="1">
    <location>
        <begin position="89"/>
        <end position="136"/>
    </location>
</feature>
<feature type="compositionally biased region" description="Pro residues" evidence="1">
    <location>
        <begin position="14"/>
        <end position="25"/>
    </location>
</feature>
<protein>
    <submittedName>
        <fullName evidence="3">Reticulon</fullName>
    </submittedName>
</protein>
<feature type="compositionally biased region" description="Basic and acidic residues" evidence="1">
    <location>
        <begin position="708"/>
        <end position="717"/>
    </location>
</feature>
<reference evidence="3 4" key="1">
    <citation type="journal article" date="2017" name="Mol. Plant">
        <title>The Genome of Medicinal Plant Macleaya cordata Provides New Insights into Benzylisoquinoline Alkaloids Metabolism.</title>
        <authorList>
            <person name="Liu X."/>
            <person name="Liu Y."/>
            <person name="Huang P."/>
            <person name="Ma Y."/>
            <person name="Qing Z."/>
            <person name="Tang Q."/>
            <person name="Cao H."/>
            <person name="Cheng P."/>
            <person name="Zheng Y."/>
            <person name="Yuan Z."/>
            <person name="Zhou Y."/>
            <person name="Liu J."/>
            <person name="Tang Z."/>
            <person name="Zhuo Y."/>
            <person name="Zhang Y."/>
            <person name="Yu L."/>
            <person name="Huang J."/>
            <person name="Yang P."/>
            <person name="Peng Q."/>
            <person name="Zhang J."/>
            <person name="Jiang W."/>
            <person name="Zhang Z."/>
            <person name="Lin K."/>
            <person name="Ro D.K."/>
            <person name="Chen X."/>
            <person name="Xiong X."/>
            <person name="Shang Y."/>
            <person name="Huang S."/>
            <person name="Zeng J."/>
        </authorList>
    </citation>
    <scope>NUCLEOTIDE SEQUENCE [LARGE SCALE GENOMIC DNA]</scope>
    <source>
        <strain evidence="4">cv. BLH2017</strain>
        <tissue evidence="3">Root</tissue>
    </source>
</reference>
<dbReference type="PANTHER" id="PTHR47483:SF1">
    <property type="entry name" value="BETA-ARABINOFURANOSYLTRANSFERASE RAY1"/>
    <property type="match status" value="1"/>
</dbReference>
<gene>
    <name evidence="3" type="ORF">BVC80_887g90</name>
</gene>
<dbReference type="GO" id="GO:0016757">
    <property type="term" value="F:glycosyltransferase activity"/>
    <property type="evidence" value="ECO:0007669"/>
    <property type="project" value="InterPro"/>
</dbReference>
<dbReference type="EMBL" id="MVGT01000057">
    <property type="protein sequence ID" value="OVA20799.1"/>
    <property type="molecule type" value="Genomic_DNA"/>
</dbReference>
<evidence type="ECO:0000256" key="1">
    <source>
        <dbReference type="SAM" id="MobiDB-lite"/>
    </source>
</evidence>
<evidence type="ECO:0000259" key="2">
    <source>
        <dbReference type="Pfam" id="PF03407"/>
    </source>
</evidence>
<feature type="compositionally biased region" description="Basic and acidic residues" evidence="1">
    <location>
        <begin position="805"/>
        <end position="943"/>
    </location>
</feature>
<comment type="caution">
    <text evidence="3">The sequence shown here is derived from an EMBL/GenBank/DDBJ whole genome shotgun (WGS) entry which is preliminary data.</text>
</comment>
<feature type="compositionally biased region" description="Polar residues" evidence="1">
    <location>
        <begin position="666"/>
        <end position="684"/>
    </location>
</feature>
<feature type="compositionally biased region" description="Basic residues" evidence="1">
    <location>
        <begin position="982"/>
        <end position="992"/>
    </location>
</feature>
<keyword evidence="4" id="KW-1185">Reference proteome</keyword>
<feature type="region of interest" description="Disordered" evidence="1">
    <location>
        <begin position="781"/>
        <end position="1006"/>
    </location>
</feature>
<feature type="compositionally biased region" description="Polar residues" evidence="1">
    <location>
        <begin position="286"/>
        <end position="308"/>
    </location>
</feature>
<dbReference type="InterPro" id="IPR044575">
    <property type="entry name" value="RAY1-like"/>
</dbReference>
<dbReference type="Pfam" id="PF03407">
    <property type="entry name" value="Nucleotid_trans"/>
    <property type="match status" value="1"/>
</dbReference>
<sequence length="1800" mass="200984">MDALQQSNRFMRPSPTPPPPPPPHMADPQHQHHHQLHHHQQQQQQQQQQQPPPPQGHWFSGQFQYHASQPPPPPPPHQQQMWVSHPDHQPMPPSSSYPPPPPNSVPPYPAHPQPPHNPYLPPPPPAPHPYSHPPQAYPQTWENPNLAHQQSWEHPGANRSTLHTNEEDWAARAREWAAAKAAMENQHTQSQFAPVGRPEEHNHVYHDQLRQAVDPRYTDPQQPPHLSSIHQHFPVSSANSNRPPVNHLQESTFNSGVSSSYVSDGHLSYPARDGAPTGDSNPVFPQGSTPTNSSIYQQEVPSSYSSLPGNEGAGDQNAQLHRPSHLPVSLAQEGLHYMQPTLSGPGRSASLEHPHFLYGDRSAESVAPCDRPLEFTPRFSREHDPHPQASYTHLDPSPPVVPGVVYPPIPPVPSGLQFDPSFAGPPIPGHAGSMFGQIPGQNFRPSVPTVSAPFGLGAGITLHPAAFGGDANGGSNVSDRPKKASVPNWLREEIIKKKVVMASSSQEYLERDPNNPIEEDDIDKSFTNGGQADHKSTDSSRLSEDEDDDEDDVEAAKTAAINQEIKRVLTEVLLKVTDELFDEIATKVLSEDDVTVEVDHSINPQRHISPPPVPATKASAKVLIPVKSKESEADDVSEKSGSGSPGDILGLASYASDNDDDEVIESFSTPTAKQINTAQQQIELSENKPVAFENGSSLAETEGPSEGQIHKESEHKRTGPSRAPNHSEGDSVPSDNDRNKRSNHENISLRAALNGTSGIPEDKINVDGGKMPVAKVGFESKDSVEGKVYMKPELPHGNVNTGKSMVDDSHGRVSRSKADQYDEQEKKRNSADKGFVKEAETAKLKADEKHSDFIDTRRQDQRHDRKDKTDDRDGSKEKVRDRGTKTGEKAKASDSRKSSKRKDDKRETEKLKKAIGKEDGSKKRERAKDEKEDRSRQRSGRDSGRHKRRRSSSISSRGRNSKENSVGSHADESSDGASADSRKRKPHPRKRSLSPSPTRSRRSKMIKMECLKKPSVLQTDFVQVCSFQLLTSYKFRALRIASILNAGILPTLLSRARGEEGRGPIRLSIGEDDDGRRANFQRISGFSKHAKSRCDCSVQMKALESSGLESAWAIQVGLWSVWLCGFILIALSLYASQRLPSLKDHIKKPKLTQIKDFRVPTRPNITIFSAPNSFTGLVGARQMLAVRSWLALSPELRVVLFGQDPHLLSVVGALGSRVLVEPNIDFTFLGTPFLHSMLARSQASISDISVLIDPETILLPDFMSTLNFVHKLDHDWLLVATSPNVSQFPFYLDEAGQHWLREDGERIKVQKMQEFLAQKRQWSRCEGKIIMAWNTGELPLHAGVLPPFLYGKGIHNHWIINEALSSDFRFVFDASEVISSFYLDDPSRSNNKFPRGSVTGDMNEKSWEYMGNSLLGALYGSLYFRGANFSNKLVKLIKCDGHFLFIDTEENIAYPYRDQDPLSLWKGRIMRSRREKKRMDCVEVSKSLDRNMDCSFKEQFNLSKSLSLQFSFESLLPIIADKDRTIILGVAGHSYRDMLLSWVCRLRHLMISNFVICALDHETYQFSILQGLPVFEDPLAPSNISFNDCHFGTKCFQSVTKVKSRLVLQMLKMGYNVLLSDVDVYWFENPLPYLRSFGPAVLVAQSDEYNETGPINMPRRLNSGFYFARSDAETIAAIEKVVKHASTSPLSEQPSFYDMLCGEGGRNRVGDDRCLEPETNLTVHFLDRNLFPNGAYQGLWEKANVKAACKKKGCIILHNNWISGRKKKLERQVLSGLWVYDVSTRMCLQSWHGTKLTRSL</sequence>
<feature type="region of interest" description="Disordered" evidence="1">
    <location>
        <begin position="505"/>
        <end position="552"/>
    </location>
</feature>
<feature type="compositionally biased region" description="Polar residues" evidence="1">
    <location>
        <begin position="140"/>
        <end position="163"/>
    </location>
</feature>
<dbReference type="InterPro" id="IPR005069">
    <property type="entry name" value="Nucl-diP-sugar_transferase"/>
</dbReference>
<dbReference type="OMA" id="VELWSIW"/>
<feature type="domain" description="Nucleotide-diphospho-sugar transferase" evidence="2">
    <location>
        <begin position="1551"/>
        <end position="1771"/>
    </location>
</feature>
<dbReference type="STRING" id="56857.A0A200RDL6"/>
<feature type="region of interest" description="Disordered" evidence="1">
    <location>
        <begin position="625"/>
        <end position="768"/>
    </location>
</feature>
<dbReference type="Proteomes" id="UP000195402">
    <property type="component" value="Unassembled WGS sequence"/>
</dbReference>
<feature type="compositionally biased region" description="Polar residues" evidence="1">
    <location>
        <begin position="224"/>
        <end position="262"/>
    </location>
</feature>
<feature type="compositionally biased region" description="Basic and acidic residues" evidence="1">
    <location>
        <begin position="781"/>
        <end position="794"/>
    </location>
</feature>
<feature type="region of interest" description="Disordered" evidence="1">
    <location>
        <begin position="178"/>
        <end position="197"/>
    </location>
</feature>
<feature type="region of interest" description="Disordered" evidence="1">
    <location>
        <begin position="1"/>
        <end position="165"/>
    </location>
</feature>
<dbReference type="InParanoid" id="A0A200RDL6"/>
<dbReference type="OrthoDB" id="540503at2759"/>
<evidence type="ECO:0000313" key="4">
    <source>
        <dbReference type="Proteomes" id="UP000195402"/>
    </source>
</evidence>
<proteinExistence type="predicted"/>
<evidence type="ECO:0000313" key="3">
    <source>
        <dbReference type="EMBL" id="OVA20799.1"/>
    </source>
</evidence>
<feature type="region of interest" description="Disordered" evidence="1">
    <location>
        <begin position="214"/>
        <end position="320"/>
    </location>
</feature>
<name>A0A200RDL6_MACCD</name>
<feature type="region of interest" description="Disordered" evidence="1">
    <location>
        <begin position="601"/>
        <end position="620"/>
    </location>
</feature>
<feature type="compositionally biased region" description="Basic and acidic residues" evidence="1">
    <location>
        <begin position="725"/>
        <end position="744"/>
    </location>
</feature>
<feature type="compositionally biased region" description="Basic residues" evidence="1">
    <location>
        <begin position="31"/>
        <end position="40"/>
    </location>
</feature>
<accession>A0A200RDL6</accession>